<proteinExistence type="predicted"/>
<protein>
    <submittedName>
        <fullName evidence="1">Uncharacterized protein</fullName>
    </submittedName>
</protein>
<sequence length="315" mass="36222">MPNLECIDAPKQMLSDILTSHSITTNRAFSLNPELIRLIENSIQAEIRHEPGLGYFIKVPLEPEIGQVPHPIQISQYPIRQPDELPLNRAIAQIGTVSTYWKMLTHTAKAGELNYYRYKEFCLTPVLVKSSDNFKLLVAPNKYSEHPRFKKYVRTINYGGDADFTGAWEPPANIPTYLTNGERVYMPYPKVGISARTVSDMFEASQRVHADYEQEIYHTIRANTSTLSKKEQEYIRLVLNNENNLQGYKIFMTLIKMGGSSINQDEIENLILHLSDIVNNKLKHATRSSFFVQSLDNFSNILDSMYHQALRCYQR</sequence>
<dbReference type="Proteomes" id="UP000176186">
    <property type="component" value="Unassembled WGS sequence"/>
</dbReference>
<name>A0A1F6BG47_9BACT</name>
<evidence type="ECO:0000313" key="1">
    <source>
        <dbReference type="EMBL" id="OGG35783.1"/>
    </source>
</evidence>
<dbReference type="AlphaFoldDB" id="A0A1F6BG47"/>
<evidence type="ECO:0000313" key="2">
    <source>
        <dbReference type="Proteomes" id="UP000176186"/>
    </source>
</evidence>
<organism evidence="1 2">
    <name type="scientific">Candidatus Gottesmanbacteria bacterium RIFOXYB1_FULL_47_11</name>
    <dbReference type="NCBI Taxonomy" id="1798401"/>
    <lineage>
        <taxon>Bacteria</taxon>
        <taxon>Candidatus Gottesmaniibacteriota</taxon>
    </lineage>
</organism>
<dbReference type="EMBL" id="MFKE01000005">
    <property type="protein sequence ID" value="OGG35783.1"/>
    <property type="molecule type" value="Genomic_DNA"/>
</dbReference>
<accession>A0A1F6BG47</accession>
<gene>
    <name evidence="1" type="ORF">A2363_03610</name>
</gene>
<reference evidence="1 2" key="1">
    <citation type="journal article" date="2016" name="Nat. Commun.">
        <title>Thousands of microbial genomes shed light on interconnected biogeochemical processes in an aquifer system.</title>
        <authorList>
            <person name="Anantharaman K."/>
            <person name="Brown C.T."/>
            <person name="Hug L.A."/>
            <person name="Sharon I."/>
            <person name="Castelle C.J."/>
            <person name="Probst A.J."/>
            <person name="Thomas B.C."/>
            <person name="Singh A."/>
            <person name="Wilkins M.J."/>
            <person name="Karaoz U."/>
            <person name="Brodie E.L."/>
            <person name="Williams K.H."/>
            <person name="Hubbard S.S."/>
            <person name="Banfield J.F."/>
        </authorList>
    </citation>
    <scope>NUCLEOTIDE SEQUENCE [LARGE SCALE GENOMIC DNA]</scope>
</reference>
<comment type="caution">
    <text evidence="1">The sequence shown here is derived from an EMBL/GenBank/DDBJ whole genome shotgun (WGS) entry which is preliminary data.</text>
</comment>